<dbReference type="Gene3D" id="1.10.40.30">
    <property type="entry name" value="Fumarase/aspartase (C-terminal domain)"/>
    <property type="match status" value="1"/>
</dbReference>
<dbReference type="GO" id="GO:0004056">
    <property type="term" value="F:argininosuccinate lyase activity"/>
    <property type="evidence" value="ECO:0007669"/>
    <property type="project" value="UniProtKB-EC"/>
</dbReference>
<dbReference type="InterPro" id="IPR005479">
    <property type="entry name" value="CPAse_ATP-bd"/>
</dbReference>
<comment type="pathway">
    <text evidence="2">Amino-acid biosynthesis; L-arginine biosynthesis; L-arginine from L-ornithine and carbamoyl phosphate: step 3/3.</text>
</comment>
<dbReference type="PROSITE" id="PS00867">
    <property type="entry name" value="CPSASE_2"/>
    <property type="match status" value="1"/>
</dbReference>
<organism evidence="7 8">
    <name type="scientific">Candidatus Neptunichlamydia vexilliferae</name>
    <dbReference type="NCBI Taxonomy" id="1651774"/>
    <lineage>
        <taxon>Bacteria</taxon>
        <taxon>Pseudomonadati</taxon>
        <taxon>Chlamydiota</taxon>
        <taxon>Chlamydiia</taxon>
        <taxon>Parachlamydiales</taxon>
        <taxon>Simkaniaceae</taxon>
        <taxon>Candidatus Neptunichlamydia</taxon>
    </lineage>
</organism>
<evidence type="ECO:0000256" key="3">
    <source>
        <dbReference type="ARBA" id="ARBA00012338"/>
    </source>
</evidence>
<dbReference type="InterPro" id="IPR011761">
    <property type="entry name" value="ATP-grasp"/>
</dbReference>
<dbReference type="Proteomes" id="UP001194714">
    <property type="component" value="Unassembled WGS sequence"/>
</dbReference>
<comment type="catalytic activity">
    <reaction evidence="1">
        <text>2-(N(omega)-L-arginino)succinate = fumarate + L-arginine</text>
        <dbReference type="Rhea" id="RHEA:24020"/>
        <dbReference type="ChEBI" id="CHEBI:29806"/>
        <dbReference type="ChEBI" id="CHEBI:32682"/>
        <dbReference type="ChEBI" id="CHEBI:57472"/>
        <dbReference type="EC" id="4.3.2.1"/>
    </reaction>
</comment>
<evidence type="ECO:0000313" key="8">
    <source>
        <dbReference type="Proteomes" id="UP001194714"/>
    </source>
</evidence>
<dbReference type="Gene3D" id="3.30.470.20">
    <property type="entry name" value="ATP-grasp fold, B domain"/>
    <property type="match status" value="1"/>
</dbReference>
<dbReference type="InterPro" id="IPR000362">
    <property type="entry name" value="Fumarate_lyase_fam"/>
</dbReference>
<evidence type="ECO:0000259" key="6">
    <source>
        <dbReference type="PROSITE" id="PS50975"/>
    </source>
</evidence>
<feature type="domain" description="ATP-grasp" evidence="6">
    <location>
        <begin position="109"/>
        <end position="287"/>
    </location>
</feature>
<dbReference type="PANTHER" id="PTHR43814:SF1">
    <property type="entry name" value="ARGININOSUCCINATE LYASE"/>
    <property type="match status" value="1"/>
</dbReference>
<evidence type="ECO:0000256" key="1">
    <source>
        <dbReference type="ARBA" id="ARBA00000985"/>
    </source>
</evidence>
<dbReference type="EMBL" id="JAAEJV010000026">
    <property type="protein sequence ID" value="MBF5059530.1"/>
    <property type="molecule type" value="Genomic_DNA"/>
</dbReference>
<dbReference type="Pfam" id="PF02655">
    <property type="entry name" value="ATP-grasp_3"/>
    <property type="match status" value="1"/>
</dbReference>
<evidence type="ECO:0000256" key="4">
    <source>
        <dbReference type="ARBA" id="ARBA00022571"/>
    </source>
</evidence>
<dbReference type="InterPro" id="IPR024083">
    <property type="entry name" value="Fumarase/histidase_N"/>
</dbReference>
<name>A0ABS0B1U7_9BACT</name>
<dbReference type="PROSITE" id="PS50975">
    <property type="entry name" value="ATP_GRASP"/>
    <property type="match status" value="1"/>
</dbReference>
<dbReference type="InterPro" id="IPR013815">
    <property type="entry name" value="ATP_grasp_subdomain_1"/>
</dbReference>
<dbReference type="InterPro" id="IPR003806">
    <property type="entry name" value="ATP-grasp_PylC-type"/>
</dbReference>
<dbReference type="PRINTS" id="PR00149">
    <property type="entry name" value="FUMRATELYASE"/>
</dbReference>
<dbReference type="PRINTS" id="PR00145">
    <property type="entry name" value="ARGSUCLYASE"/>
</dbReference>
<keyword evidence="4" id="KW-0028">Amino-acid biosynthesis</keyword>
<dbReference type="InterPro" id="IPR022761">
    <property type="entry name" value="Fumarate_lyase_N"/>
</dbReference>
<dbReference type="SUPFAM" id="SSF56059">
    <property type="entry name" value="Glutathione synthetase ATP-binding domain-like"/>
    <property type="match status" value="1"/>
</dbReference>
<proteinExistence type="predicted"/>
<keyword evidence="8" id="KW-1185">Reference proteome</keyword>
<keyword evidence="7" id="KW-0456">Lyase</keyword>
<dbReference type="Gene3D" id="1.20.200.10">
    <property type="entry name" value="Fumarase/aspartase (Central domain)"/>
    <property type="match status" value="1"/>
</dbReference>
<evidence type="ECO:0000256" key="2">
    <source>
        <dbReference type="ARBA" id="ARBA00004941"/>
    </source>
</evidence>
<accession>A0ABS0B1U7</accession>
<dbReference type="InterPro" id="IPR008948">
    <property type="entry name" value="L-Aspartase-like"/>
</dbReference>
<dbReference type="PANTHER" id="PTHR43814">
    <property type="entry name" value="ARGININOSUCCINATE LYASE"/>
    <property type="match status" value="1"/>
</dbReference>
<dbReference type="Gene3D" id="1.10.275.10">
    <property type="entry name" value="Fumarase/aspartase (N-terminal domain)"/>
    <property type="match status" value="1"/>
</dbReference>
<keyword evidence="5" id="KW-0067">ATP-binding</keyword>
<dbReference type="RefSeq" id="WP_194847831.1">
    <property type="nucleotide sequence ID" value="NZ_JAAEJV010000026.1"/>
</dbReference>
<keyword evidence="4" id="KW-0055">Arginine biosynthesis</keyword>
<comment type="caution">
    <text evidence="7">The sequence shown here is derived from an EMBL/GenBank/DDBJ whole genome shotgun (WGS) entry which is preliminary data.</text>
</comment>
<evidence type="ECO:0000256" key="5">
    <source>
        <dbReference type="PROSITE-ProRule" id="PRU00409"/>
    </source>
</evidence>
<evidence type="ECO:0000313" key="7">
    <source>
        <dbReference type="EMBL" id="MBF5059530.1"/>
    </source>
</evidence>
<dbReference type="SUPFAM" id="SSF48557">
    <property type="entry name" value="L-aspartase-like"/>
    <property type="match status" value="1"/>
</dbReference>
<sequence length="834" mass="91434">MDKIAFIESNTTGTGEWFLNAGKKMGLAPLFLTKNPKKYPFLKKHLIHPILIDTDDPEALTTFLKKVSDLKGVFSSSDSYIYPAALVSKKLNLPHTNPEAIAHCRDKYRLIQTLKKLSLPAIPTVRGGEEVSFSFPVIAKPNPGTGSIGVELFSSPESLPHLDNSHIIQEYIEGEEYSAEIVVQKGEPYLLGMTKKHLGPKPHFVESGHDFPAPISQKISQEALSIITQLIKAIDFDFGPLHVEFRVKKGTIYIIEVNPRLAGGMIPQLIEEAQGIPLIQNILHLYLGQNPSFLPHKSSHAAIRFIIPTQEGTLANVPKTLHGLTLYKEKGALIQLEGSFKDRIGHSIVKGDTLEECHLLLDQALGNLTVTIAPITPSCGRGRLAEPLDPRVKRILEEEMIPRIDPLHALSKINRAHVAMLKKTRIITPDQAKRLIEGVEALEKGDFATVRAIDGPGVGFYLAYEEKLIEQTGIKTGGLIHIGRSRNDINATLQRLQTKEIYQALSQSLWRLRSTLLCQGECYKNLPMPIYSQYQPAMPATYGYYLTGVEEALALQSKSLLSLSSLLEASPLGAGAGGGTTYPIDPEKSAEELPFKKGPAHALTAVASRDLELTLLALGATLGTTISRVAQDYHLWLTKEFEFFSLPDRLCGISSTMPQKKNPYLLEKIKGKAIQMTGAFTTAAATMHKVPFGNSVEVGTEALTGYYSSFSSLIQSLELLSLIIEGAEPLPKNMIRSITKGLTAAAPLAEGLSQASSLTFREAHEAVGKAILKAEAKGEDPLEALLSLHETFPKDPNHWHDLLEYGKGPGPHSLQQILETAHSRLRNSHPFIPC</sequence>
<dbReference type="InterPro" id="IPR009049">
    <property type="entry name" value="Argininosuccinate_lyase"/>
</dbReference>
<protein>
    <recommendedName>
        <fullName evidence="3">argininosuccinate lyase</fullName>
        <ecNumber evidence="3">4.3.2.1</ecNumber>
    </recommendedName>
</protein>
<dbReference type="EC" id="4.3.2.1" evidence="3"/>
<dbReference type="NCBIfam" id="NF002563">
    <property type="entry name" value="PRK02186.1"/>
    <property type="match status" value="1"/>
</dbReference>
<reference evidence="7 8" key="1">
    <citation type="submission" date="2020-01" db="EMBL/GenBank/DDBJ databases">
        <title>Draft genome sequence of Cand. Neptunochlamydia vexilliferae K9.</title>
        <authorList>
            <person name="Schulz F."/>
            <person name="Koestlbacher S."/>
            <person name="Wascher F."/>
            <person name="Pizzetti I."/>
            <person name="Horn M."/>
        </authorList>
    </citation>
    <scope>NUCLEOTIDE SEQUENCE [LARGE SCALE GENOMIC DNA]</scope>
    <source>
        <strain evidence="7 8">K9</strain>
    </source>
</reference>
<gene>
    <name evidence="7" type="ORF">NEPTK9_001044</name>
</gene>
<dbReference type="Gene3D" id="3.30.1490.20">
    <property type="entry name" value="ATP-grasp fold, A domain"/>
    <property type="match status" value="1"/>
</dbReference>
<keyword evidence="5" id="KW-0547">Nucleotide-binding</keyword>
<dbReference type="Pfam" id="PF00206">
    <property type="entry name" value="Lyase_1"/>
    <property type="match status" value="1"/>
</dbReference>